<gene>
    <name evidence="1" type="ORF">SH1V18_41100</name>
</gene>
<dbReference type="NCBIfam" id="NF033457">
    <property type="entry name" value="elgicin_lanti"/>
    <property type="match status" value="1"/>
</dbReference>
<protein>
    <submittedName>
        <fullName evidence="1">Uncharacterized protein</fullName>
    </submittedName>
</protein>
<evidence type="ECO:0000313" key="2">
    <source>
        <dbReference type="Proteomes" id="UP001144256"/>
    </source>
</evidence>
<name>A0A9W5YCP2_9FIRM</name>
<keyword evidence="2" id="KW-1185">Reference proteome</keyword>
<dbReference type="EMBL" id="BRLB01000019">
    <property type="protein sequence ID" value="GKX31630.1"/>
    <property type="molecule type" value="Genomic_DNA"/>
</dbReference>
<accession>A0A9W5YCP2</accession>
<dbReference type="Proteomes" id="UP001144256">
    <property type="component" value="Unassembled WGS sequence"/>
</dbReference>
<dbReference type="AlphaFoldDB" id="A0A9W5YCP2"/>
<organism evidence="1 2">
    <name type="scientific">Vallitalea longa</name>
    <dbReference type="NCBI Taxonomy" id="2936439"/>
    <lineage>
        <taxon>Bacteria</taxon>
        <taxon>Bacillati</taxon>
        <taxon>Bacillota</taxon>
        <taxon>Clostridia</taxon>
        <taxon>Lachnospirales</taxon>
        <taxon>Vallitaleaceae</taxon>
        <taxon>Vallitalea</taxon>
    </lineage>
</organism>
<evidence type="ECO:0000313" key="1">
    <source>
        <dbReference type="EMBL" id="GKX31630.1"/>
    </source>
</evidence>
<sequence>MRGEGEEVAKNPFDLEVKVDKINGAQLDGLYTSTCYTSSCYTSTCYTSTCYTSTCYTGQQMCGYTYTTSC</sequence>
<comment type="caution">
    <text evidence="1">The sequence shown here is derived from an EMBL/GenBank/DDBJ whole genome shotgun (WGS) entry which is preliminary data.</text>
</comment>
<proteinExistence type="predicted"/>
<reference evidence="1" key="1">
    <citation type="submission" date="2022-06" db="EMBL/GenBank/DDBJ databases">
        <title>Vallitalea longa sp. nov., an anaerobic bacterium isolated from marine sediment.</title>
        <authorList>
            <person name="Hirano S."/>
            <person name="Terahara T."/>
            <person name="Mori K."/>
            <person name="Hamada M."/>
            <person name="Matsumoto R."/>
            <person name="Kobayashi T."/>
        </authorList>
    </citation>
    <scope>NUCLEOTIDE SEQUENCE</scope>
    <source>
        <strain evidence="1">SH18-1</strain>
    </source>
</reference>